<feature type="region of interest" description="Disordered" evidence="2">
    <location>
        <begin position="297"/>
        <end position="321"/>
    </location>
</feature>
<dbReference type="Proteomes" id="UP000275078">
    <property type="component" value="Unassembled WGS sequence"/>
</dbReference>
<keyword evidence="1" id="KW-0862">Zinc</keyword>
<feature type="compositionally biased region" description="Low complexity" evidence="2">
    <location>
        <begin position="35"/>
        <end position="63"/>
    </location>
</feature>
<dbReference type="STRING" id="1160509.A0A3N4I6D3"/>
<evidence type="ECO:0000256" key="1">
    <source>
        <dbReference type="PIRSR" id="PIRSR605301-1"/>
    </source>
</evidence>
<dbReference type="InterPro" id="IPR005301">
    <property type="entry name" value="MOB_kinase_act_fam"/>
</dbReference>
<proteinExistence type="predicted"/>
<sequence>MFSSVVAAFSRNFGRNSKNKQGKAPPVPDLPQGFQPAHSPSSSHGGGVVHQHPPSSSSSATSGTPRARPLFLCQPFVKASLLRGSMKTIVVLPKYVDKGEWLALNVFEFFEYLKMFHGVIQEFCTVKSCPSMSAGPKFDYKWLDSHKRPTTLPAPNYIAFVFNWIQDKTNDENIFPTKTKPITTAMLNTPSAGALTSSPAGTPGAGQQQPGDWIGKEGGFPPEFYERCRGIYKQMFRVFAHIYHTHFDKIVHLSLEAHWNSFFAHFVAFGREFDLLDKKDTESLKELIEAFDAQTASLASSSSSSSAAAAGTAQPSSGGAR</sequence>
<evidence type="ECO:0008006" key="5">
    <source>
        <dbReference type="Google" id="ProtNLM"/>
    </source>
</evidence>
<organism evidence="3 4">
    <name type="scientific">Ascobolus immersus RN42</name>
    <dbReference type="NCBI Taxonomy" id="1160509"/>
    <lineage>
        <taxon>Eukaryota</taxon>
        <taxon>Fungi</taxon>
        <taxon>Dikarya</taxon>
        <taxon>Ascomycota</taxon>
        <taxon>Pezizomycotina</taxon>
        <taxon>Pezizomycetes</taxon>
        <taxon>Pezizales</taxon>
        <taxon>Ascobolaceae</taxon>
        <taxon>Ascobolus</taxon>
    </lineage>
</organism>
<evidence type="ECO:0000256" key="2">
    <source>
        <dbReference type="SAM" id="MobiDB-lite"/>
    </source>
</evidence>
<dbReference type="InterPro" id="IPR036703">
    <property type="entry name" value="MOB_kinase_act_sf"/>
</dbReference>
<dbReference type="SUPFAM" id="SSF101152">
    <property type="entry name" value="Mob1/phocein"/>
    <property type="match status" value="1"/>
</dbReference>
<keyword evidence="1" id="KW-0479">Metal-binding</keyword>
<feature type="binding site" evidence="1">
    <location>
        <position position="124"/>
    </location>
    <ligand>
        <name>Zn(2+)</name>
        <dbReference type="ChEBI" id="CHEBI:29105"/>
    </ligand>
</feature>
<feature type="binding site" evidence="1">
    <location>
        <position position="246"/>
    </location>
    <ligand>
        <name>Zn(2+)</name>
        <dbReference type="ChEBI" id="CHEBI:29105"/>
    </ligand>
</feature>
<evidence type="ECO:0000313" key="3">
    <source>
        <dbReference type="EMBL" id="RPA81652.1"/>
    </source>
</evidence>
<accession>A0A3N4I6D3</accession>
<feature type="region of interest" description="Disordered" evidence="2">
    <location>
        <begin position="14"/>
        <end position="63"/>
    </location>
</feature>
<feature type="binding site" evidence="1">
    <location>
        <position position="129"/>
    </location>
    <ligand>
        <name>Zn(2+)</name>
        <dbReference type="ChEBI" id="CHEBI:29105"/>
    </ligand>
</feature>
<dbReference type="PANTHER" id="PTHR22599">
    <property type="entry name" value="MPS ONE BINDER KINASE ACTIVATOR-LIKE MOB"/>
    <property type="match status" value="1"/>
</dbReference>
<dbReference type="Pfam" id="PF03637">
    <property type="entry name" value="Mob1_phocein"/>
    <property type="match status" value="2"/>
</dbReference>
<gene>
    <name evidence="3" type="ORF">BJ508DRAFT_345682</name>
</gene>
<dbReference type="EMBL" id="ML119677">
    <property type="protein sequence ID" value="RPA81652.1"/>
    <property type="molecule type" value="Genomic_DNA"/>
</dbReference>
<keyword evidence="4" id="KW-1185">Reference proteome</keyword>
<dbReference type="SMART" id="SM01388">
    <property type="entry name" value="Mob1_phocein"/>
    <property type="match status" value="1"/>
</dbReference>
<feature type="binding site" evidence="1">
    <location>
        <position position="241"/>
    </location>
    <ligand>
        <name>Zn(2+)</name>
        <dbReference type="ChEBI" id="CHEBI:29105"/>
    </ligand>
</feature>
<name>A0A3N4I6D3_ASCIM</name>
<evidence type="ECO:0000313" key="4">
    <source>
        <dbReference type="Proteomes" id="UP000275078"/>
    </source>
</evidence>
<dbReference type="OrthoDB" id="10261121at2759"/>
<dbReference type="Gene3D" id="1.20.140.30">
    <property type="entry name" value="MOB kinase activator"/>
    <property type="match status" value="1"/>
</dbReference>
<reference evidence="3 4" key="1">
    <citation type="journal article" date="2018" name="Nat. Ecol. Evol.">
        <title>Pezizomycetes genomes reveal the molecular basis of ectomycorrhizal truffle lifestyle.</title>
        <authorList>
            <person name="Murat C."/>
            <person name="Payen T."/>
            <person name="Noel B."/>
            <person name="Kuo A."/>
            <person name="Morin E."/>
            <person name="Chen J."/>
            <person name="Kohler A."/>
            <person name="Krizsan K."/>
            <person name="Balestrini R."/>
            <person name="Da Silva C."/>
            <person name="Montanini B."/>
            <person name="Hainaut M."/>
            <person name="Levati E."/>
            <person name="Barry K.W."/>
            <person name="Belfiori B."/>
            <person name="Cichocki N."/>
            <person name="Clum A."/>
            <person name="Dockter R.B."/>
            <person name="Fauchery L."/>
            <person name="Guy J."/>
            <person name="Iotti M."/>
            <person name="Le Tacon F."/>
            <person name="Lindquist E.A."/>
            <person name="Lipzen A."/>
            <person name="Malagnac F."/>
            <person name="Mello A."/>
            <person name="Molinier V."/>
            <person name="Miyauchi S."/>
            <person name="Poulain J."/>
            <person name="Riccioni C."/>
            <person name="Rubini A."/>
            <person name="Sitrit Y."/>
            <person name="Splivallo R."/>
            <person name="Traeger S."/>
            <person name="Wang M."/>
            <person name="Zifcakova L."/>
            <person name="Wipf D."/>
            <person name="Zambonelli A."/>
            <person name="Paolocci F."/>
            <person name="Nowrousian M."/>
            <person name="Ottonello S."/>
            <person name="Baldrian P."/>
            <person name="Spatafora J.W."/>
            <person name="Henrissat B."/>
            <person name="Nagy L.G."/>
            <person name="Aury J.M."/>
            <person name="Wincker P."/>
            <person name="Grigoriev I.V."/>
            <person name="Bonfante P."/>
            <person name="Martin F.M."/>
        </authorList>
    </citation>
    <scope>NUCLEOTIDE SEQUENCE [LARGE SCALE GENOMIC DNA]</scope>
    <source>
        <strain evidence="3 4">RN42</strain>
    </source>
</reference>
<dbReference type="AlphaFoldDB" id="A0A3N4I6D3"/>
<protein>
    <recommendedName>
        <fullName evidence="5">Mob1/phocein</fullName>
    </recommendedName>
</protein>